<evidence type="ECO:0000313" key="2">
    <source>
        <dbReference type="EMBL" id="TWW00649.1"/>
    </source>
</evidence>
<name>A0A5C6LYD5_9BACT</name>
<feature type="transmembrane region" description="Helical" evidence="1">
    <location>
        <begin position="65"/>
        <end position="83"/>
    </location>
</feature>
<dbReference type="AlphaFoldDB" id="A0A5C6LYD5"/>
<sequence length="91" mass="10427">MLDFYPILVGMMNVVFIFSLFGFVLLKGFRYNKALSVGLLLAFGLWIINFGFSVFASQIALRFQMLPILIFFSFGLLLIDYIWKAANNKIS</sequence>
<protein>
    <submittedName>
        <fullName evidence="2">Uncharacterized protein</fullName>
    </submittedName>
</protein>
<keyword evidence="1" id="KW-0812">Transmembrane</keyword>
<feature type="transmembrane region" description="Helical" evidence="1">
    <location>
        <begin position="38"/>
        <end position="59"/>
    </location>
</feature>
<evidence type="ECO:0000313" key="3">
    <source>
        <dbReference type="Proteomes" id="UP000318815"/>
    </source>
</evidence>
<dbReference type="RefSeq" id="WP_146304815.1">
    <property type="nucleotide sequence ID" value="NZ_VOHS01000007.1"/>
</dbReference>
<comment type="caution">
    <text evidence="2">The sequence shown here is derived from an EMBL/GenBank/DDBJ whole genome shotgun (WGS) entry which is preliminary data.</text>
</comment>
<gene>
    <name evidence="2" type="ORF">FEF09_09105</name>
</gene>
<keyword evidence="1" id="KW-0472">Membrane</keyword>
<feature type="transmembrane region" description="Helical" evidence="1">
    <location>
        <begin position="6"/>
        <end position="26"/>
    </location>
</feature>
<keyword evidence="1" id="KW-1133">Transmembrane helix</keyword>
<dbReference type="Proteomes" id="UP000318815">
    <property type="component" value="Unassembled WGS sequence"/>
</dbReference>
<reference evidence="2 3" key="1">
    <citation type="submission" date="2019-08" db="EMBL/GenBank/DDBJ databases">
        <title>Whole genome sequencing of chitin degrading bacteria Chitinophaga pinensis YS16.</title>
        <authorList>
            <person name="Singh R.P."/>
            <person name="Manchanda G."/>
            <person name="Maurya I.K."/>
            <person name="Joshi N.K."/>
            <person name="Srivastava A.K."/>
        </authorList>
    </citation>
    <scope>NUCLEOTIDE SEQUENCE [LARGE SCALE GENOMIC DNA]</scope>
    <source>
        <strain evidence="2 3">YS-16</strain>
    </source>
</reference>
<accession>A0A5C6LYD5</accession>
<dbReference type="OrthoDB" id="636847at2"/>
<proteinExistence type="predicted"/>
<evidence type="ECO:0000256" key="1">
    <source>
        <dbReference type="SAM" id="Phobius"/>
    </source>
</evidence>
<organism evidence="2 3">
    <name type="scientific">Chitinophaga pinensis</name>
    <dbReference type="NCBI Taxonomy" id="79329"/>
    <lineage>
        <taxon>Bacteria</taxon>
        <taxon>Pseudomonadati</taxon>
        <taxon>Bacteroidota</taxon>
        <taxon>Chitinophagia</taxon>
        <taxon>Chitinophagales</taxon>
        <taxon>Chitinophagaceae</taxon>
        <taxon>Chitinophaga</taxon>
    </lineage>
</organism>
<keyword evidence="3" id="KW-1185">Reference proteome</keyword>
<dbReference type="EMBL" id="VOHS01000007">
    <property type="protein sequence ID" value="TWW00649.1"/>
    <property type="molecule type" value="Genomic_DNA"/>
</dbReference>